<feature type="transmembrane region" description="Helical" evidence="8">
    <location>
        <begin position="221"/>
        <end position="245"/>
    </location>
</feature>
<dbReference type="Gene3D" id="3.30.565.10">
    <property type="entry name" value="Histidine kinase-like ATPase, C-terminal domain"/>
    <property type="match status" value="1"/>
</dbReference>
<dbReference type="SMART" id="SM00388">
    <property type="entry name" value="HisKA"/>
    <property type="match status" value="1"/>
</dbReference>
<dbReference type="SUPFAM" id="SSF55874">
    <property type="entry name" value="ATPase domain of HSP90 chaperone/DNA topoisomerase II/histidine kinase"/>
    <property type="match status" value="1"/>
</dbReference>
<dbReference type="InterPro" id="IPR003594">
    <property type="entry name" value="HATPase_dom"/>
</dbReference>
<dbReference type="PANTHER" id="PTHR43065">
    <property type="entry name" value="SENSOR HISTIDINE KINASE"/>
    <property type="match status" value="1"/>
</dbReference>
<dbReference type="Pfam" id="PF21623">
    <property type="entry name" value="HK_sensor_dom_bact"/>
    <property type="match status" value="1"/>
</dbReference>
<dbReference type="InterPro" id="IPR036890">
    <property type="entry name" value="HATPase_C_sf"/>
</dbReference>
<name>A0ABT4XBX8_9PSED</name>
<evidence type="ECO:0000259" key="9">
    <source>
        <dbReference type="PROSITE" id="PS50109"/>
    </source>
</evidence>
<accession>A0ABT4XBX8</accession>
<dbReference type="SUPFAM" id="SSF103190">
    <property type="entry name" value="Sensory domain-like"/>
    <property type="match status" value="2"/>
</dbReference>
<dbReference type="PRINTS" id="PR00344">
    <property type="entry name" value="BCTRLSENSOR"/>
</dbReference>
<evidence type="ECO:0000313" key="11">
    <source>
        <dbReference type="Proteomes" id="UP001212042"/>
    </source>
</evidence>
<dbReference type="InterPro" id="IPR005467">
    <property type="entry name" value="His_kinase_dom"/>
</dbReference>
<dbReference type="Pfam" id="PF02518">
    <property type="entry name" value="HATPase_c"/>
    <property type="match status" value="1"/>
</dbReference>
<dbReference type="Pfam" id="PF00512">
    <property type="entry name" value="HisKA"/>
    <property type="match status" value="1"/>
</dbReference>
<dbReference type="Gene3D" id="1.10.287.130">
    <property type="match status" value="1"/>
</dbReference>
<comment type="catalytic activity">
    <reaction evidence="1">
        <text>ATP + protein L-histidine = ADP + protein N-phospho-L-histidine.</text>
        <dbReference type="EC" id="2.7.13.3"/>
    </reaction>
</comment>
<organism evidence="10 11">
    <name type="scientific">Pseudomonas aestuarii</name>
    <dbReference type="NCBI Taxonomy" id="3018340"/>
    <lineage>
        <taxon>Bacteria</taxon>
        <taxon>Pseudomonadati</taxon>
        <taxon>Pseudomonadota</taxon>
        <taxon>Gammaproteobacteria</taxon>
        <taxon>Pseudomonadales</taxon>
        <taxon>Pseudomonadaceae</taxon>
        <taxon>Pseudomonas</taxon>
    </lineage>
</organism>
<gene>
    <name evidence="10" type="ORF">PH586_04825</name>
</gene>
<evidence type="ECO:0000256" key="4">
    <source>
        <dbReference type="ARBA" id="ARBA00022475"/>
    </source>
</evidence>
<dbReference type="GO" id="GO:0005524">
    <property type="term" value="F:ATP binding"/>
    <property type="evidence" value="ECO:0007669"/>
    <property type="project" value="UniProtKB-KW"/>
</dbReference>
<keyword evidence="6 8" id="KW-0812">Transmembrane</keyword>
<comment type="caution">
    <text evidence="10">The sequence shown here is derived from an EMBL/GenBank/DDBJ whole genome shotgun (WGS) entry which is preliminary data.</text>
</comment>
<evidence type="ECO:0000256" key="8">
    <source>
        <dbReference type="SAM" id="Phobius"/>
    </source>
</evidence>
<dbReference type="EC" id="2.7.13.3" evidence="3"/>
<dbReference type="Gene3D" id="3.30.450.20">
    <property type="entry name" value="PAS domain"/>
    <property type="match status" value="2"/>
</dbReference>
<keyword evidence="5" id="KW-0597">Phosphoprotein</keyword>
<dbReference type="CDD" id="cd00082">
    <property type="entry name" value="HisKA"/>
    <property type="match status" value="1"/>
</dbReference>
<protein>
    <recommendedName>
        <fullName evidence="3">histidine kinase</fullName>
        <ecNumber evidence="3">2.7.13.3</ecNumber>
    </recommendedName>
</protein>
<reference evidence="10 11" key="1">
    <citation type="submission" date="2023-01" db="EMBL/GenBank/DDBJ databases">
        <title>Pseudomonas SA3-5T sp. nov., isolated from tidal flat sediment.</title>
        <authorList>
            <person name="Kim H.S."/>
            <person name="Kim J.-S."/>
            <person name="Suh M.K."/>
            <person name="Eom M.K."/>
            <person name="Lee J.-S."/>
        </authorList>
    </citation>
    <scope>NUCLEOTIDE SEQUENCE [LARGE SCALE GENOMIC DNA]</scope>
    <source>
        <strain evidence="10 11">SA3-5</strain>
    </source>
</reference>
<dbReference type="InterPro" id="IPR029151">
    <property type="entry name" value="Sensor-like_sf"/>
</dbReference>
<evidence type="ECO:0000256" key="1">
    <source>
        <dbReference type="ARBA" id="ARBA00000085"/>
    </source>
</evidence>
<keyword evidence="10" id="KW-0067">ATP-binding</keyword>
<sequence length="531" mass="59348">MFLEFSASTGVYDQIRWLDEYGMERVRVDLREGQATLRDSAQLQNKADRYYFAETMALPAGEIFLSRFDLNLEFGVVEQPFKPTLRAATPVFDRQGKRRGVLLLNYLGQGLLSRLKQVSDAYGDTLSLVDSEGYWMLAADPEDAWGFMRDRAEVSMVKRHPRSWRQMQAQSSGAFDDSDGFWAFTHFNPREQDARSKQLGDNWLLVSHLPYEQVQMLRVGVLWQVLLFACVMLSLGMVVVLRLALAELERDQALEDLQSSGLELAQSNGELREAVEQLQRTRGALLQADKLSSLGTMVAGVAHELNTPIGAVSVAASTLRQGGQELQKSFTEGLQRSTLERFLRRNDEGLTIILGNVTRMAQLTRAFKQLASDRASTERRTFDLVELVREVMLVFALKLKQSPHRVILDLPASLMLDSYPGPLGQILQNLIDNALIHAFAPGMQGVVRVRLDHDSVTRRCLIEVQDNGCGMSGEVLAKIFDPFFTTRRGQGGTGLGLHITHQLAVDILGAELQVLSSPGQGSRFRLHLLVA</sequence>
<dbReference type="Proteomes" id="UP001212042">
    <property type="component" value="Unassembled WGS sequence"/>
</dbReference>
<dbReference type="SMART" id="SM00387">
    <property type="entry name" value="HATPase_c"/>
    <property type="match status" value="1"/>
</dbReference>
<dbReference type="SUPFAM" id="SSF47384">
    <property type="entry name" value="Homodimeric domain of signal transducing histidine kinase"/>
    <property type="match status" value="1"/>
</dbReference>
<dbReference type="EMBL" id="JAQJZJ010000002">
    <property type="protein sequence ID" value="MDA7085715.1"/>
    <property type="molecule type" value="Genomic_DNA"/>
</dbReference>
<feature type="domain" description="Histidine kinase" evidence="9">
    <location>
        <begin position="300"/>
        <end position="531"/>
    </location>
</feature>
<dbReference type="PROSITE" id="PS50109">
    <property type="entry name" value="HIS_KIN"/>
    <property type="match status" value="1"/>
</dbReference>
<keyword evidence="11" id="KW-1185">Reference proteome</keyword>
<keyword evidence="8" id="KW-0472">Membrane</keyword>
<evidence type="ECO:0000256" key="3">
    <source>
        <dbReference type="ARBA" id="ARBA00012438"/>
    </source>
</evidence>
<keyword evidence="7 8" id="KW-1133">Transmembrane helix</keyword>
<dbReference type="CDD" id="cd00075">
    <property type="entry name" value="HATPase"/>
    <property type="match status" value="1"/>
</dbReference>
<comment type="subcellular location">
    <subcellularLocation>
        <location evidence="2">Cell membrane</location>
        <topology evidence="2">Multi-pass membrane protein</topology>
    </subcellularLocation>
</comment>
<keyword evidence="10" id="KW-0547">Nucleotide-binding</keyword>
<evidence type="ECO:0000256" key="7">
    <source>
        <dbReference type="ARBA" id="ARBA00022989"/>
    </source>
</evidence>
<dbReference type="InterPro" id="IPR036097">
    <property type="entry name" value="HisK_dim/P_sf"/>
</dbReference>
<dbReference type="InterPro" id="IPR048760">
    <property type="entry name" value="VP0354-like_sensor_dom"/>
</dbReference>
<evidence type="ECO:0000256" key="5">
    <source>
        <dbReference type="ARBA" id="ARBA00022553"/>
    </source>
</evidence>
<dbReference type="InterPro" id="IPR003661">
    <property type="entry name" value="HisK_dim/P_dom"/>
</dbReference>
<dbReference type="RefSeq" id="WP_271346642.1">
    <property type="nucleotide sequence ID" value="NZ_JAQJZJ010000002.1"/>
</dbReference>
<proteinExistence type="predicted"/>
<evidence type="ECO:0000256" key="2">
    <source>
        <dbReference type="ARBA" id="ARBA00004651"/>
    </source>
</evidence>
<keyword evidence="4" id="KW-1003">Cell membrane</keyword>
<dbReference type="InterPro" id="IPR004358">
    <property type="entry name" value="Sig_transdc_His_kin-like_C"/>
</dbReference>
<evidence type="ECO:0000256" key="6">
    <source>
        <dbReference type="ARBA" id="ARBA00022692"/>
    </source>
</evidence>
<evidence type="ECO:0000313" key="10">
    <source>
        <dbReference type="EMBL" id="MDA7085715.1"/>
    </source>
</evidence>